<gene>
    <name evidence="1" type="ORF">H6G81_07815</name>
</gene>
<dbReference type="Pfam" id="PF19265">
    <property type="entry name" value="DUF5908"/>
    <property type="match status" value="1"/>
</dbReference>
<sequence length="58" mass="6166">MPLEIRELVIKTSINEDGQGQNVNPGEAGGNFDADAQAAIIAACVEQVLAILKEKSER</sequence>
<keyword evidence="2" id="KW-1185">Reference proteome</keyword>
<accession>A0ABR8GMK9</accession>
<protein>
    <submittedName>
        <fullName evidence="1">Uncharacterized protein</fullName>
    </submittedName>
</protein>
<organism evidence="1 2">
    <name type="scientific">Scytonema hofmannii FACHB-248</name>
    <dbReference type="NCBI Taxonomy" id="1842502"/>
    <lineage>
        <taxon>Bacteria</taxon>
        <taxon>Bacillati</taxon>
        <taxon>Cyanobacteriota</taxon>
        <taxon>Cyanophyceae</taxon>
        <taxon>Nostocales</taxon>
        <taxon>Scytonemataceae</taxon>
        <taxon>Scytonema</taxon>
    </lineage>
</organism>
<dbReference type="InterPro" id="IPR045459">
    <property type="entry name" value="DUF5908"/>
</dbReference>
<dbReference type="Proteomes" id="UP000660380">
    <property type="component" value="Unassembled WGS sequence"/>
</dbReference>
<dbReference type="RefSeq" id="WP_186227762.1">
    <property type="nucleotide sequence ID" value="NZ_JACJTA010000011.1"/>
</dbReference>
<comment type="caution">
    <text evidence="1">The sequence shown here is derived from an EMBL/GenBank/DDBJ whole genome shotgun (WGS) entry which is preliminary data.</text>
</comment>
<dbReference type="EMBL" id="JACJTA010000011">
    <property type="protein sequence ID" value="MBD2604439.1"/>
    <property type="molecule type" value="Genomic_DNA"/>
</dbReference>
<name>A0ABR8GMK9_9CYAN</name>
<evidence type="ECO:0000313" key="2">
    <source>
        <dbReference type="Proteomes" id="UP000660380"/>
    </source>
</evidence>
<evidence type="ECO:0000313" key="1">
    <source>
        <dbReference type="EMBL" id="MBD2604439.1"/>
    </source>
</evidence>
<reference evidence="1 2" key="1">
    <citation type="journal article" date="2020" name="ISME J.">
        <title>Comparative genomics reveals insights into cyanobacterial evolution and habitat adaptation.</title>
        <authorList>
            <person name="Chen M.Y."/>
            <person name="Teng W.K."/>
            <person name="Zhao L."/>
            <person name="Hu C.X."/>
            <person name="Zhou Y.K."/>
            <person name="Han B.P."/>
            <person name="Song L.R."/>
            <person name="Shu W.S."/>
        </authorList>
    </citation>
    <scope>NUCLEOTIDE SEQUENCE [LARGE SCALE GENOMIC DNA]</scope>
    <source>
        <strain evidence="1 2">FACHB-248</strain>
    </source>
</reference>
<proteinExistence type="predicted"/>